<evidence type="ECO:0000259" key="3">
    <source>
        <dbReference type="PROSITE" id="PS50011"/>
    </source>
</evidence>
<dbReference type="PROSITE" id="PS50011">
    <property type="entry name" value="PROTEIN_KINASE_DOM"/>
    <property type="match status" value="1"/>
</dbReference>
<dbReference type="EnsemblPlants" id="Pp3c9_4120V3.1">
    <property type="protein sequence ID" value="Pp3c9_4120V3.1"/>
    <property type="gene ID" value="Pp3c9_4120"/>
</dbReference>
<dbReference type="Gramene" id="Pp3c9_4120V3.2">
    <property type="protein sequence ID" value="Pp3c9_4120V3.2"/>
    <property type="gene ID" value="Pp3c9_4120"/>
</dbReference>
<proteinExistence type="inferred from homology"/>
<dbReference type="GeneID" id="112286425"/>
<feature type="region of interest" description="Disordered" evidence="2">
    <location>
        <begin position="678"/>
        <end position="699"/>
    </location>
</feature>
<protein>
    <recommendedName>
        <fullName evidence="3">Protein kinase domain-containing protein</fullName>
    </recommendedName>
</protein>
<dbReference type="GO" id="GO:0004672">
    <property type="term" value="F:protein kinase activity"/>
    <property type="evidence" value="ECO:0000318"/>
    <property type="project" value="GO_Central"/>
</dbReference>
<dbReference type="InterPro" id="IPR000719">
    <property type="entry name" value="Prot_kinase_dom"/>
</dbReference>
<name>A0A2K1K1Y3_PHYPA</name>
<dbReference type="InterPro" id="IPR011009">
    <property type="entry name" value="Kinase-like_dom_sf"/>
</dbReference>
<gene>
    <name evidence="5" type="primary">LOC112286425</name>
    <name evidence="4" type="ORF">PHYPA_012261</name>
</gene>
<dbReference type="PaxDb" id="3218-PP1S199_8V6.1"/>
<evidence type="ECO:0000256" key="1">
    <source>
        <dbReference type="ARBA" id="ARBA00009670"/>
    </source>
</evidence>
<reference evidence="4 6" key="2">
    <citation type="journal article" date="2018" name="Plant J.">
        <title>The Physcomitrella patens chromosome-scale assembly reveals moss genome structure and evolution.</title>
        <authorList>
            <person name="Lang D."/>
            <person name="Ullrich K.K."/>
            <person name="Murat F."/>
            <person name="Fuchs J."/>
            <person name="Jenkins J."/>
            <person name="Haas F.B."/>
            <person name="Piednoel M."/>
            <person name="Gundlach H."/>
            <person name="Van Bel M."/>
            <person name="Meyberg R."/>
            <person name="Vives C."/>
            <person name="Morata J."/>
            <person name="Symeonidi A."/>
            <person name="Hiss M."/>
            <person name="Muchero W."/>
            <person name="Kamisugi Y."/>
            <person name="Saleh O."/>
            <person name="Blanc G."/>
            <person name="Decker E.L."/>
            <person name="van Gessel N."/>
            <person name="Grimwood J."/>
            <person name="Hayes R.D."/>
            <person name="Graham S.W."/>
            <person name="Gunter L.E."/>
            <person name="McDaniel S.F."/>
            <person name="Hoernstein S.N.W."/>
            <person name="Larsson A."/>
            <person name="Li F.W."/>
            <person name="Perroud P.F."/>
            <person name="Phillips J."/>
            <person name="Ranjan P."/>
            <person name="Rokshar D.S."/>
            <person name="Rothfels C.J."/>
            <person name="Schneider L."/>
            <person name="Shu S."/>
            <person name="Stevenson D.W."/>
            <person name="Thummler F."/>
            <person name="Tillich M."/>
            <person name="Villarreal Aguilar J.C."/>
            <person name="Widiez T."/>
            <person name="Wong G.K."/>
            <person name="Wymore A."/>
            <person name="Zhang Y."/>
            <person name="Zimmer A.D."/>
            <person name="Quatrano R.S."/>
            <person name="Mayer K.F.X."/>
            <person name="Goodstein D."/>
            <person name="Casacuberta J.M."/>
            <person name="Vandepoele K."/>
            <person name="Reski R."/>
            <person name="Cuming A.C."/>
            <person name="Tuskan G.A."/>
            <person name="Maumus F."/>
            <person name="Salse J."/>
            <person name="Schmutz J."/>
            <person name="Rensing S.A."/>
        </authorList>
    </citation>
    <scope>NUCLEOTIDE SEQUENCE [LARGE SCALE GENOMIC DNA]</scope>
    <source>
        <strain evidence="5 6">cv. Gransden 2004</strain>
    </source>
</reference>
<dbReference type="OrthoDB" id="427480at2759"/>
<dbReference type="Pfam" id="PF03109">
    <property type="entry name" value="ABC1"/>
    <property type="match status" value="1"/>
</dbReference>
<evidence type="ECO:0000256" key="2">
    <source>
        <dbReference type="SAM" id="MobiDB-lite"/>
    </source>
</evidence>
<reference evidence="4 6" key="1">
    <citation type="journal article" date="2008" name="Science">
        <title>The Physcomitrella genome reveals evolutionary insights into the conquest of land by plants.</title>
        <authorList>
            <person name="Rensing S."/>
            <person name="Lang D."/>
            <person name="Zimmer A."/>
            <person name="Terry A."/>
            <person name="Salamov A."/>
            <person name="Shapiro H."/>
            <person name="Nishiyama T."/>
            <person name="Perroud P.-F."/>
            <person name="Lindquist E."/>
            <person name="Kamisugi Y."/>
            <person name="Tanahashi T."/>
            <person name="Sakakibara K."/>
            <person name="Fujita T."/>
            <person name="Oishi K."/>
            <person name="Shin-I T."/>
            <person name="Kuroki Y."/>
            <person name="Toyoda A."/>
            <person name="Suzuki Y."/>
            <person name="Hashimoto A."/>
            <person name="Yamaguchi K."/>
            <person name="Sugano A."/>
            <person name="Kohara Y."/>
            <person name="Fujiyama A."/>
            <person name="Anterola A."/>
            <person name="Aoki S."/>
            <person name="Ashton N."/>
            <person name="Barbazuk W.B."/>
            <person name="Barker E."/>
            <person name="Bennetzen J."/>
            <person name="Bezanilla M."/>
            <person name="Blankenship R."/>
            <person name="Cho S.H."/>
            <person name="Dutcher S."/>
            <person name="Estelle M."/>
            <person name="Fawcett J.A."/>
            <person name="Gundlach H."/>
            <person name="Hanada K."/>
            <person name="Heyl A."/>
            <person name="Hicks K.A."/>
            <person name="Hugh J."/>
            <person name="Lohr M."/>
            <person name="Mayer K."/>
            <person name="Melkozernov A."/>
            <person name="Murata T."/>
            <person name="Nelson D."/>
            <person name="Pils B."/>
            <person name="Prigge M."/>
            <person name="Reiss B."/>
            <person name="Renner T."/>
            <person name="Rombauts S."/>
            <person name="Rushton P."/>
            <person name="Sanderfoot A."/>
            <person name="Schween G."/>
            <person name="Shiu S.-H."/>
            <person name="Stueber K."/>
            <person name="Theodoulou F.L."/>
            <person name="Tu H."/>
            <person name="Van de Peer Y."/>
            <person name="Verrier P.J."/>
            <person name="Waters E."/>
            <person name="Wood A."/>
            <person name="Yang L."/>
            <person name="Cove D."/>
            <person name="Cuming A."/>
            <person name="Hasebe M."/>
            <person name="Lucas S."/>
            <person name="Mishler D.B."/>
            <person name="Reski R."/>
            <person name="Grigoriev I."/>
            <person name="Quatrano R.S."/>
            <person name="Boore J.L."/>
        </authorList>
    </citation>
    <scope>NUCLEOTIDE SEQUENCE [LARGE SCALE GENOMIC DNA]</scope>
    <source>
        <strain evidence="5 6">cv. Gransden 2004</strain>
    </source>
</reference>
<feature type="compositionally biased region" description="Polar residues" evidence="2">
    <location>
        <begin position="684"/>
        <end position="699"/>
    </location>
</feature>
<dbReference type="AlphaFoldDB" id="A0A2K1K1Y3"/>
<dbReference type="GO" id="GO:0005524">
    <property type="term" value="F:ATP binding"/>
    <property type="evidence" value="ECO:0007669"/>
    <property type="project" value="InterPro"/>
</dbReference>
<dbReference type="CDD" id="cd05121">
    <property type="entry name" value="ABC1_ADCK3-like"/>
    <property type="match status" value="1"/>
</dbReference>
<sequence length="886" mass="98384">MATIEAMLGAPTLLSIHRRSSVVTHSPKRSLRPSLVINPALWVTLPRPFGRQIRRITCQISKSSGKGDPWQQTVSQPDTFTKYSGYIAEAAIEEADQLDEYNADKIAAVFNRRPFLLARRLIQIAGTLGWWVAVRYGDTFFGKKDQNFKKRAAQLRQSLVQLGPAFVKIAQAVSSRPDVISPEYLEELALLQDRIAPFSTELALQIIEQELGVTVDQLFSEISPQPVAAASLGQVYQARLRPNGEAVAVKVQRPGVRAAMALDLYILRKLAKFAGSLLKLNTDLPGVVDEWASSLFKEMDYQAEARNGLRFRKMFGTLPDVIVPKMYSELTSRRVLVMEWVEGQRLSEVSDLRLVEVGVFCSLTQLLDNGFYHADPHPGNLLRTPDGKLAYLDFGMMGEMREDLRDGLIEASVHLVNREYELLAGDFVTLGLVPPTAEMGEFSKALTGVFQEAVSKGVRNISFGDLSGKLGVTMYKFKFRIPSYFSLVIRSLTVLEGIALSSDPNYKVLSSSYPWIARKVLTDKSPKLRSTLQEIVYKDGAFRIDRLESLLTESMRQPLEDPAVVENKPAEKREGKTERDTRNLVKRLLTFALTDQGDFVRELVLDELAKGIDAFNRIAFDAVAHNIQIRSPIALPVIAPVTEDEDRKNLENLQQILNIFMNSESGLGVRTLAGMTGGRGGVNGATNRATRSTANPRSITQSTKVERVGSQNGAAMRTTLAESNDGKDLIQRTEVMNRDNSFSDNRVPKTTVIQGSGNDLVERTQFVKPESNGNNSKENGRVMKTQIVSGANSNDLVERTQFVDDNNSETSLSMDDITDMLQSLSGLTQHLPLLSVVPELPFRARQQAVFLPAELAGRVASRVAARTIRRALPRNGSSRYSYKDQN</sequence>
<evidence type="ECO:0000313" key="6">
    <source>
        <dbReference type="Proteomes" id="UP000006727"/>
    </source>
</evidence>
<dbReference type="PANTHER" id="PTHR10566">
    <property type="entry name" value="CHAPERONE-ACTIVITY OF BC1 COMPLEX CABC1 -RELATED"/>
    <property type="match status" value="1"/>
</dbReference>
<dbReference type="EMBL" id="ABEU02000009">
    <property type="protein sequence ID" value="PNR47788.1"/>
    <property type="molecule type" value="Genomic_DNA"/>
</dbReference>
<dbReference type="STRING" id="3218.A0A2K1K1Y3"/>
<dbReference type="RefSeq" id="XP_024384066.1">
    <property type="nucleotide sequence ID" value="XM_024528298.2"/>
</dbReference>
<comment type="similarity">
    <text evidence="1">Belongs to the protein kinase superfamily. ADCK protein kinase family.</text>
</comment>
<evidence type="ECO:0000313" key="5">
    <source>
        <dbReference type="EnsemblPlants" id="Pp3c9_4120V3.1"/>
    </source>
</evidence>
<feature type="domain" description="Protein kinase" evidence="3">
    <location>
        <begin position="221"/>
        <end position="542"/>
    </location>
</feature>
<dbReference type="EnsemblPlants" id="Pp3c9_4120V3.2">
    <property type="protein sequence ID" value="Pp3c9_4120V3.2"/>
    <property type="gene ID" value="Pp3c9_4120"/>
</dbReference>
<keyword evidence="6" id="KW-1185">Reference proteome</keyword>
<dbReference type="Proteomes" id="UP000006727">
    <property type="component" value="Chromosome 9"/>
</dbReference>
<accession>A0A2K1K1Y3</accession>
<dbReference type="InterPro" id="IPR004147">
    <property type="entry name" value="ABC1_dom"/>
</dbReference>
<dbReference type="SUPFAM" id="SSF56112">
    <property type="entry name" value="Protein kinase-like (PK-like)"/>
    <property type="match status" value="1"/>
</dbReference>
<dbReference type="Gramene" id="Pp3c9_4120V3.1">
    <property type="protein sequence ID" value="Pp3c9_4120V3.1"/>
    <property type="gene ID" value="Pp3c9_4120"/>
</dbReference>
<reference evidence="5" key="3">
    <citation type="submission" date="2020-12" db="UniProtKB">
        <authorList>
            <consortium name="EnsemblPlants"/>
        </authorList>
    </citation>
    <scope>IDENTIFICATION</scope>
</reference>
<dbReference type="InterPro" id="IPR050154">
    <property type="entry name" value="UbiB_kinase"/>
</dbReference>
<dbReference type="Gene3D" id="1.10.510.10">
    <property type="entry name" value="Transferase(Phosphotransferase) domain 1"/>
    <property type="match status" value="1"/>
</dbReference>
<organism evidence="4">
    <name type="scientific">Physcomitrium patens</name>
    <name type="common">Spreading-leaved earth moss</name>
    <name type="synonym">Physcomitrella patens</name>
    <dbReference type="NCBI Taxonomy" id="3218"/>
    <lineage>
        <taxon>Eukaryota</taxon>
        <taxon>Viridiplantae</taxon>
        <taxon>Streptophyta</taxon>
        <taxon>Embryophyta</taxon>
        <taxon>Bryophyta</taxon>
        <taxon>Bryophytina</taxon>
        <taxon>Bryopsida</taxon>
        <taxon>Funariidae</taxon>
        <taxon>Funariales</taxon>
        <taxon>Funariaceae</taxon>
        <taxon>Physcomitrium</taxon>
    </lineage>
</organism>
<evidence type="ECO:0000313" key="4">
    <source>
        <dbReference type="EMBL" id="PNR47788.1"/>
    </source>
</evidence>
<dbReference type="PANTHER" id="PTHR10566:SF119">
    <property type="entry name" value="OS04G0640500 PROTEIN"/>
    <property type="match status" value="1"/>
</dbReference>